<dbReference type="PRINTS" id="PR00411">
    <property type="entry name" value="PNDRDTASEI"/>
</dbReference>
<dbReference type="Gene3D" id="3.50.50.60">
    <property type="entry name" value="FAD/NAD(P)-binding domain"/>
    <property type="match status" value="2"/>
</dbReference>
<dbReference type="Proteomes" id="UP000198994">
    <property type="component" value="Unassembled WGS sequence"/>
</dbReference>
<dbReference type="GO" id="GO:0004497">
    <property type="term" value="F:monooxygenase activity"/>
    <property type="evidence" value="ECO:0007669"/>
    <property type="project" value="TreeGrafter"/>
</dbReference>
<dbReference type="SUPFAM" id="SSF51905">
    <property type="entry name" value="FAD/NAD(P)-binding domain"/>
    <property type="match status" value="1"/>
</dbReference>
<reference evidence="3" key="1">
    <citation type="submission" date="2016-10" db="EMBL/GenBank/DDBJ databases">
        <authorList>
            <person name="Varghese N."/>
            <person name="Submissions S."/>
        </authorList>
    </citation>
    <scope>NUCLEOTIDE SEQUENCE [LARGE SCALE GENOMIC DNA]</scope>
    <source>
        <strain evidence="3">DSM 10146</strain>
    </source>
</reference>
<dbReference type="InterPro" id="IPR036188">
    <property type="entry name" value="FAD/NAD-bd_sf"/>
</dbReference>
<dbReference type="GO" id="GO:0050660">
    <property type="term" value="F:flavin adenine dinucleotide binding"/>
    <property type="evidence" value="ECO:0007669"/>
    <property type="project" value="TreeGrafter"/>
</dbReference>
<dbReference type="Pfam" id="PF13738">
    <property type="entry name" value="Pyr_redox_3"/>
    <property type="match status" value="1"/>
</dbReference>
<evidence type="ECO:0000313" key="2">
    <source>
        <dbReference type="EMBL" id="SDE18012.1"/>
    </source>
</evidence>
<dbReference type="OrthoDB" id="9773233at2"/>
<accession>A0A1G7ATH3</accession>
<dbReference type="EMBL" id="FNAV01000001">
    <property type="protein sequence ID" value="SDE18012.1"/>
    <property type="molecule type" value="Genomic_DNA"/>
</dbReference>
<protein>
    <submittedName>
        <fullName evidence="2">Putative flavoprotein involved in K+ transport</fullName>
    </submittedName>
</protein>
<dbReference type="PANTHER" id="PTHR43539">
    <property type="entry name" value="FLAVIN-BINDING MONOOXYGENASE-LIKE PROTEIN (AFU_ORTHOLOGUE AFUA_4G09220)"/>
    <property type="match status" value="1"/>
</dbReference>
<keyword evidence="1" id="KW-0560">Oxidoreductase</keyword>
<organism evidence="2 3">
    <name type="scientific">Salipiger thiooxidans</name>
    <dbReference type="NCBI Taxonomy" id="282683"/>
    <lineage>
        <taxon>Bacteria</taxon>
        <taxon>Pseudomonadati</taxon>
        <taxon>Pseudomonadota</taxon>
        <taxon>Alphaproteobacteria</taxon>
        <taxon>Rhodobacterales</taxon>
        <taxon>Roseobacteraceae</taxon>
        <taxon>Salipiger</taxon>
    </lineage>
</organism>
<dbReference type="AlphaFoldDB" id="A0A1G7ATH3"/>
<gene>
    <name evidence="2" type="ORF">SAMN04488105_101361</name>
</gene>
<dbReference type="STRING" id="282683.SAMN04488105_101361"/>
<evidence type="ECO:0000313" key="3">
    <source>
        <dbReference type="Proteomes" id="UP000198994"/>
    </source>
</evidence>
<dbReference type="InterPro" id="IPR050982">
    <property type="entry name" value="Auxin_biosynth/cation_transpt"/>
</dbReference>
<sequence length="415" mass="43513">MSPIIPVIIVGAGQAGLALSWSLTWRGIDHLLLERGRVGERWHAERWPGLHLLTPNWMNRLPGPWPEADPDGFMSAASFGERLSAYRKAIAAPVLTGCAVRSVRHETGLFHVDAGARHFFARAVVIATGACDRPAVPGWAAALPEDIAQVSPTRYRGAGVLAPGGVLVVGASATGVQLAAEIRASGRPVTLAVGRHVRTPRRYRGREIFSLLSGSGFLEEPRPANADPRQLMALPSLQLTGAGGGGALGLETLAAMGVSLVGRALGAGGGVVRLDPALAPEIEAAERRRHRILRHVDGHIAAAGLRLPPDAAAWRAPELPGSGPDRLGLAAAGIRTVIWATGFRRSYPWLHLPVLDAAGELQTQGGVTAVPGLYALGLPFMRHRASAFIHGVGRDAEALAPLIAAGLRRDASLAA</sequence>
<evidence type="ECO:0000256" key="1">
    <source>
        <dbReference type="ARBA" id="ARBA00023002"/>
    </source>
</evidence>
<name>A0A1G7ATH3_9RHOB</name>
<dbReference type="RefSeq" id="WP_089954646.1">
    <property type="nucleotide sequence ID" value="NZ_FNAV01000001.1"/>
</dbReference>
<keyword evidence="3" id="KW-1185">Reference proteome</keyword>
<dbReference type="PANTHER" id="PTHR43539:SF78">
    <property type="entry name" value="FLAVIN-CONTAINING MONOOXYGENASE"/>
    <property type="match status" value="1"/>
</dbReference>
<proteinExistence type="predicted"/>